<protein>
    <submittedName>
        <fullName evidence="3">Uncharacterized protein</fullName>
    </submittedName>
</protein>
<name>A0A1Y2LIE1_EPING</name>
<feature type="compositionally biased region" description="Polar residues" evidence="1">
    <location>
        <begin position="631"/>
        <end position="648"/>
    </location>
</feature>
<accession>A0A1Y2LIE1</accession>
<dbReference type="Gene3D" id="1.10.287.1490">
    <property type="match status" value="1"/>
</dbReference>
<keyword evidence="2" id="KW-0472">Membrane</keyword>
<feature type="transmembrane region" description="Helical" evidence="2">
    <location>
        <begin position="24"/>
        <end position="46"/>
    </location>
</feature>
<feature type="region of interest" description="Disordered" evidence="1">
    <location>
        <begin position="615"/>
        <end position="737"/>
    </location>
</feature>
<gene>
    <name evidence="3" type="ORF">B5807_11567</name>
</gene>
<evidence type="ECO:0000256" key="2">
    <source>
        <dbReference type="SAM" id="Phobius"/>
    </source>
</evidence>
<sequence>MASLQMLLYSIVIQLNRFCNRSWFWLNIFAAISALCFFFFILSSYIANLSTKEVSVWPRKKPATLHQENGMQIEDSGQSHTAGVIGTATEAIRLKGEISKIVKDCVANELRHSDNHIAEITSTLQGRLPTTLRRAISALVTSLVKTTIHKANDDLLNKMIIGTVCPEENAVRALQEKVDGLDRFVHGPSECESKLNQLESTIKEQNETISELTKMVDTLVSANTVNENNLSKLQATVDDQALPELNELETTIKEQNKTIFALTETINTLISANTANENNFSKLHATVDHQALQVANIPKIMADVSTCESNLKNLASPDAQPTVDTEIITAIETKVHALETALASANTSIDGLTSADLDLGNRIEQINDSVEEVKTTDRSSLASNDRVEKIEIALSELTRIPPQVKVLEDRIRAQEAIPPAPSSLATTLRALESNIEDLGARMNNCENGVTKGLQSYHGSLDTIDSVKRTVQQSAEGPDAVRAQIEKIRKHIDAIDDDLAEDDKRIQVLKNVVQTLDQKVKADSEDLTKLYCRVGACEDAYWRLSGDDQQPRASSPLAPIEESSSEYGDDSTITHDNSDYDTVPPDQVPVDGEAEPIAFTENVTASTFNYEAMDNEDIKDVDPGPAHPPNVSEDTSITEDLTASTSNKEAVNDEDLRGTDSDPARLSSAVDEFTKDLASGYKRSGEESGSDDLGGNGQGSVPAVEPQQVSSSDAEAGKAGAEGEDDDEEGVEWIFGFD</sequence>
<keyword evidence="2" id="KW-1133">Transmembrane helix</keyword>
<dbReference type="InParanoid" id="A0A1Y2LIE1"/>
<organism evidence="3 4">
    <name type="scientific">Epicoccum nigrum</name>
    <name type="common">Soil fungus</name>
    <name type="synonym">Epicoccum purpurascens</name>
    <dbReference type="NCBI Taxonomy" id="105696"/>
    <lineage>
        <taxon>Eukaryota</taxon>
        <taxon>Fungi</taxon>
        <taxon>Dikarya</taxon>
        <taxon>Ascomycota</taxon>
        <taxon>Pezizomycotina</taxon>
        <taxon>Dothideomycetes</taxon>
        <taxon>Pleosporomycetidae</taxon>
        <taxon>Pleosporales</taxon>
        <taxon>Pleosporineae</taxon>
        <taxon>Didymellaceae</taxon>
        <taxon>Epicoccum</taxon>
    </lineage>
</organism>
<keyword evidence="2" id="KW-0812">Transmembrane</keyword>
<evidence type="ECO:0000313" key="3">
    <source>
        <dbReference type="EMBL" id="OSS43744.1"/>
    </source>
</evidence>
<proteinExistence type="predicted"/>
<evidence type="ECO:0000256" key="1">
    <source>
        <dbReference type="SAM" id="MobiDB-lite"/>
    </source>
</evidence>
<dbReference type="EMBL" id="KZ107862">
    <property type="protein sequence ID" value="OSS43744.1"/>
    <property type="molecule type" value="Genomic_DNA"/>
</dbReference>
<feature type="compositionally biased region" description="Basic and acidic residues" evidence="1">
    <location>
        <begin position="649"/>
        <end position="662"/>
    </location>
</feature>
<reference evidence="3 4" key="1">
    <citation type="journal article" date="2017" name="Genome Announc.">
        <title>Genome sequence of the saprophytic ascomycete Epicoccum nigrum ICMP 19927 strain isolated from New Zealand.</title>
        <authorList>
            <person name="Fokin M."/>
            <person name="Fleetwood D."/>
            <person name="Weir B.S."/>
            <person name="Villas-Boas S.G."/>
        </authorList>
    </citation>
    <scope>NUCLEOTIDE SEQUENCE [LARGE SCALE GENOMIC DNA]</scope>
    <source>
        <strain evidence="3 4">ICMP 19927</strain>
    </source>
</reference>
<feature type="compositionally biased region" description="Acidic residues" evidence="1">
    <location>
        <begin position="721"/>
        <end position="730"/>
    </location>
</feature>
<feature type="region of interest" description="Disordered" evidence="1">
    <location>
        <begin position="545"/>
        <end position="591"/>
    </location>
</feature>
<dbReference type="Proteomes" id="UP000193240">
    <property type="component" value="Unassembled WGS sequence"/>
</dbReference>
<dbReference type="AlphaFoldDB" id="A0A1Y2LIE1"/>
<evidence type="ECO:0000313" key="4">
    <source>
        <dbReference type="Proteomes" id="UP000193240"/>
    </source>
</evidence>
<keyword evidence="4" id="KW-1185">Reference proteome</keyword>